<dbReference type="PANTHER" id="PTHR28642:SF1">
    <property type="entry name" value="MEIOSIS 1 ARREST PROTEIN"/>
    <property type="match status" value="1"/>
</dbReference>
<protein>
    <recommendedName>
        <fullName evidence="4">Meiosis 1 arrest protein</fullName>
    </recommendedName>
</protein>
<dbReference type="FunCoup" id="A0A7M7T0M2">
    <property type="interactions" value="904"/>
</dbReference>
<organism evidence="2 3">
    <name type="scientific">Strongylocentrotus purpuratus</name>
    <name type="common">Purple sea urchin</name>
    <dbReference type="NCBI Taxonomy" id="7668"/>
    <lineage>
        <taxon>Eukaryota</taxon>
        <taxon>Metazoa</taxon>
        <taxon>Echinodermata</taxon>
        <taxon>Eleutherozoa</taxon>
        <taxon>Echinozoa</taxon>
        <taxon>Echinoidea</taxon>
        <taxon>Euechinoidea</taxon>
        <taxon>Echinacea</taxon>
        <taxon>Camarodonta</taxon>
        <taxon>Echinidea</taxon>
        <taxon>Strongylocentrotidae</taxon>
        <taxon>Strongylocentrotus</taxon>
    </lineage>
</organism>
<dbReference type="InterPro" id="IPR033587">
    <property type="entry name" value="M1AP"/>
</dbReference>
<sequence length="560" mass="62755">MLHCFIRKLAQLSSASTVLMMEKQSQMSRVAFSRQPARILLVDFSLPFSAEMCYDLHQALEHTLAVACNMTGPARIPFFGLFALGVHSENLFPLQHVRGNFSRLQNALHELKTFAISQHTNLPQALQDAVLQFKRQSQTLRQTTSFSCQLEVIIITCKQGGMVSRQLDQMLSQMDLESIRKILVVSLASVCDSPVSSNTSSSENLTGILDVTTIEPGELSFQSFFTGWFHDCGTDREQLHLLFPNGVMSSDKLVLKCDLQERFIDPSLLPFNTQFQMTCGIPNKPASSNQSAVSQQQATPVIKLRVMQMVKLQGICDSLMFGQPMVVRPTACWKLDWEELDSNQQNFHALCHHLHHREMCLVTRLEPSESTVYPSTSAVPKPRGHFIILPSPSMSLLIKPIAVNELMLPGDYQIPAEKPISDSLQLVAQYLDQVSIVNELMLPGDYQIPAEKPISDSLQLFAQYLDQLEVLDAYNPLINHCNLTSSLVGLMNKTSTRQPRKTKQQATVPVQPAFGGRGRGRRRGSTRPHQFQPASQLLNQPLQKKFCGLPMETDNCDFDL</sequence>
<dbReference type="KEGG" id="spu:100893539"/>
<accession>A0A7M7T0M2</accession>
<evidence type="ECO:0000313" key="2">
    <source>
        <dbReference type="EnsemblMetazoa" id="XP_030845176"/>
    </source>
</evidence>
<dbReference type="PANTHER" id="PTHR28642">
    <property type="entry name" value="MEIOSIS 1 ARREST PROTEIN"/>
    <property type="match status" value="1"/>
</dbReference>
<dbReference type="AlphaFoldDB" id="A0A7M7T0M2"/>
<dbReference type="CTD" id="130951"/>
<evidence type="ECO:0000313" key="3">
    <source>
        <dbReference type="Proteomes" id="UP000007110"/>
    </source>
</evidence>
<dbReference type="OMA" id="ERMGCCS"/>
<evidence type="ECO:0008006" key="4">
    <source>
        <dbReference type="Google" id="ProtNLM"/>
    </source>
</evidence>
<dbReference type="GO" id="GO:0007283">
    <property type="term" value="P:spermatogenesis"/>
    <property type="evidence" value="ECO:0000318"/>
    <property type="project" value="GO_Central"/>
</dbReference>
<name>A0A7M7T0M2_STRPU</name>
<dbReference type="GO" id="GO:0051308">
    <property type="term" value="P:male meiosis chromosome separation"/>
    <property type="evidence" value="ECO:0000318"/>
    <property type="project" value="GO_Central"/>
</dbReference>
<dbReference type="RefSeq" id="XP_030845176.1">
    <property type="nucleotide sequence ID" value="XM_030989316.1"/>
</dbReference>
<reference evidence="2" key="2">
    <citation type="submission" date="2021-01" db="UniProtKB">
        <authorList>
            <consortium name="EnsemblMetazoa"/>
        </authorList>
    </citation>
    <scope>IDENTIFICATION</scope>
</reference>
<dbReference type="InParanoid" id="A0A7M7T0M2"/>
<dbReference type="GeneID" id="100893539"/>
<reference evidence="3" key="1">
    <citation type="submission" date="2015-02" db="EMBL/GenBank/DDBJ databases">
        <title>Genome sequencing for Strongylocentrotus purpuratus.</title>
        <authorList>
            <person name="Murali S."/>
            <person name="Liu Y."/>
            <person name="Vee V."/>
            <person name="English A."/>
            <person name="Wang M."/>
            <person name="Skinner E."/>
            <person name="Han Y."/>
            <person name="Muzny D.M."/>
            <person name="Worley K.C."/>
            <person name="Gibbs R.A."/>
        </authorList>
    </citation>
    <scope>NUCLEOTIDE SEQUENCE</scope>
</reference>
<evidence type="ECO:0000256" key="1">
    <source>
        <dbReference type="SAM" id="MobiDB-lite"/>
    </source>
</evidence>
<dbReference type="Proteomes" id="UP000007110">
    <property type="component" value="Unassembled WGS sequence"/>
</dbReference>
<dbReference type="GO" id="GO:0007127">
    <property type="term" value="P:meiosis I"/>
    <property type="evidence" value="ECO:0007669"/>
    <property type="project" value="InterPro"/>
</dbReference>
<keyword evidence="3" id="KW-1185">Reference proteome</keyword>
<dbReference type="OrthoDB" id="6433824at2759"/>
<dbReference type="EnsemblMetazoa" id="XM_030989316">
    <property type="protein sequence ID" value="XP_030845176"/>
    <property type="gene ID" value="LOC100893539"/>
</dbReference>
<proteinExistence type="predicted"/>
<feature type="region of interest" description="Disordered" evidence="1">
    <location>
        <begin position="496"/>
        <end position="532"/>
    </location>
</feature>